<reference evidence="2" key="2">
    <citation type="submission" date="2020-05" db="EMBL/GenBank/DDBJ databases">
        <title>Complete genome sequence of Bradyrhizobium diazoefficiens XF6 isolated from soybean nodule.</title>
        <authorList>
            <person name="Noda R."/>
            <person name="Kakizaki K."/>
            <person name="Minamisawa K."/>
        </authorList>
    </citation>
    <scope>NUCLEOTIDE SEQUENCE</scope>
    <source>
        <strain evidence="2">XF6</strain>
    </source>
</reference>
<accession>A0A809ZS06</accession>
<protein>
    <submittedName>
        <fullName evidence="1">Uncharacterized protein</fullName>
    </submittedName>
</protein>
<dbReference type="RefSeq" id="WP_182869767.1">
    <property type="nucleotide sequence ID" value="NZ_AP022638.1"/>
</dbReference>
<gene>
    <name evidence="1" type="ORF">XF5B_26910</name>
    <name evidence="2" type="ORF">XF6B_27110</name>
</gene>
<evidence type="ECO:0000313" key="2">
    <source>
        <dbReference type="EMBL" id="BCE63912.1"/>
    </source>
</evidence>
<dbReference type="EMBL" id="AP023096">
    <property type="protein sequence ID" value="BCE63912.1"/>
    <property type="molecule type" value="Genomic_DNA"/>
</dbReference>
<dbReference type="EMBL" id="AP023095">
    <property type="protein sequence ID" value="BCE55179.1"/>
    <property type="molecule type" value="Genomic_DNA"/>
</dbReference>
<dbReference type="AlphaFoldDB" id="A0A809ZS06"/>
<organism evidence="1">
    <name type="scientific">Bradyrhizobium diazoefficiens</name>
    <dbReference type="NCBI Taxonomy" id="1355477"/>
    <lineage>
        <taxon>Bacteria</taxon>
        <taxon>Pseudomonadati</taxon>
        <taxon>Pseudomonadota</taxon>
        <taxon>Alphaproteobacteria</taxon>
        <taxon>Hyphomicrobiales</taxon>
        <taxon>Nitrobacteraceae</taxon>
        <taxon>Bradyrhizobium</taxon>
    </lineage>
</organism>
<name>A0A809ZS06_9BRAD</name>
<reference evidence="1" key="1">
    <citation type="submission" date="2020-05" db="EMBL/GenBank/DDBJ databases">
        <title>Complete genome sequence of Bradyrhizobium diazoefficiens XF5 isolated from soybean nodule.</title>
        <authorList>
            <person name="Noda R."/>
            <person name="Kakizaki K."/>
            <person name="Minamisawa K."/>
        </authorList>
    </citation>
    <scope>NUCLEOTIDE SEQUENCE</scope>
    <source>
        <strain evidence="1">XF5</strain>
    </source>
</reference>
<evidence type="ECO:0000313" key="1">
    <source>
        <dbReference type="EMBL" id="BCE55179.1"/>
    </source>
</evidence>
<sequence length="214" mass="24658">MGITDTQSFSLVIRDVFFDALAGDPFFENYSKRKNKMLSVQHQLLPYLGVYIIDETMLPDGDANAGMIRFSHTLRIGFSVVVANNDQVVAEQQIDAAWWRIMNRLWPDQYIMNLFDTMNPHTGQPNPDNTVIEGITRGVRRHVFGSTALNNETPLAELQYDVSVFFRTTWPPIITDDLEEIDVTTVVGDEPYDERPPIKSKYLFDISRKREPRR</sequence>
<proteinExistence type="predicted"/>